<dbReference type="RefSeq" id="WP_387401840.1">
    <property type="nucleotide sequence ID" value="NZ_JBIAMT010000011.1"/>
</dbReference>
<accession>A0ABW6PF66</accession>
<evidence type="ECO:0008006" key="3">
    <source>
        <dbReference type="Google" id="ProtNLM"/>
    </source>
</evidence>
<sequence length="247" mass="26212">MMVTALCPSLRLVFAINPMAVARCRERDSVARAKSDHADAMTLANILRAGAHLHGVLPADSELAPSYGGSRTPQMRQPGPVKQAMGRQALALLDDACTGADDLEQAAAEEFRKHPDYAVITSFSGLADLTGSRTLAEIGDDRRRFADASVEGLRRIRSGHESLGQDHLHQPQAVQGATAWRRSVGPGAPPWSFCPGPANSTTGADATTATVTHPRSCTCSKDARPALLLPANPSALRPGESIRRFSS</sequence>
<keyword evidence="2" id="KW-1185">Reference proteome</keyword>
<evidence type="ECO:0000313" key="2">
    <source>
        <dbReference type="Proteomes" id="UP001601442"/>
    </source>
</evidence>
<evidence type="ECO:0000313" key="1">
    <source>
        <dbReference type="EMBL" id="MFF0501834.1"/>
    </source>
</evidence>
<name>A0ABW6PF66_9NOCA</name>
<organism evidence="1 2">
    <name type="scientific">Nocardia aobensis</name>
    <dbReference type="NCBI Taxonomy" id="257277"/>
    <lineage>
        <taxon>Bacteria</taxon>
        <taxon>Bacillati</taxon>
        <taxon>Actinomycetota</taxon>
        <taxon>Actinomycetes</taxon>
        <taxon>Mycobacteriales</taxon>
        <taxon>Nocardiaceae</taxon>
        <taxon>Nocardia</taxon>
    </lineage>
</organism>
<dbReference type="EMBL" id="JBIAMT010000011">
    <property type="protein sequence ID" value="MFF0501834.1"/>
    <property type="molecule type" value="Genomic_DNA"/>
</dbReference>
<gene>
    <name evidence="1" type="ORF">ACFYU5_35985</name>
</gene>
<protein>
    <recommendedName>
        <fullName evidence="3">Transposase IS111A/IS1328/IS1533 N-terminal domain-containing protein</fullName>
    </recommendedName>
</protein>
<comment type="caution">
    <text evidence="1">The sequence shown here is derived from an EMBL/GenBank/DDBJ whole genome shotgun (WGS) entry which is preliminary data.</text>
</comment>
<reference evidence="1 2" key="1">
    <citation type="submission" date="2024-10" db="EMBL/GenBank/DDBJ databases">
        <title>The Natural Products Discovery Center: Release of the First 8490 Sequenced Strains for Exploring Actinobacteria Biosynthetic Diversity.</title>
        <authorList>
            <person name="Kalkreuter E."/>
            <person name="Kautsar S.A."/>
            <person name="Yang D."/>
            <person name="Bader C.D."/>
            <person name="Teijaro C.N."/>
            <person name="Fluegel L."/>
            <person name="Davis C.M."/>
            <person name="Simpson J.R."/>
            <person name="Lauterbach L."/>
            <person name="Steele A.D."/>
            <person name="Gui C."/>
            <person name="Meng S."/>
            <person name="Li G."/>
            <person name="Viehrig K."/>
            <person name="Ye F."/>
            <person name="Su P."/>
            <person name="Kiefer A.F."/>
            <person name="Nichols A."/>
            <person name="Cepeda A.J."/>
            <person name="Yan W."/>
            <person name="Fan B."/>
            <person name="Jiang Y."/>
            <person name="Adhikari A."/>
            <person name="Zheng C.-J."/>
            <person name="Schuster L."/>
            <person name="Cowan T.M."/>
            <person name="Smanski M.J."/>
            <person name="Chevrette M.G."/>
            <person name="De Carvalho L.P.S."/>
            <person name="Shen B."/>
        </authorList>
    </citation>
    <scope>NUCLEOTIDE SEQUENCE [LARGE SCALE GENOMIC DNA]</scope>
    <source>
        <strain evidence="1 2">NPDC004119</strain>
    </source>
</reference>
<proteinExistence type="predicted"/>
<dbReference type="Proteomes" id="UP001601442">
    <property type="component" value="Unassembled WGS sequence"/>
</dbReference>